<dbReference type="InterPro" id="IPR013328">
    <property type="entry name" value="6PGD_dom2"/>
</dbReference>
<dbReference type="InterPro" id="IPR008927">
    <property type="entry name" value="6-PGluconate_DH-like_C_sf"/>
</dbReference>
<dbReference type="Pfam" id="PF01232">
    <property type="entry name" value="Mannitol_dh"/>
    <property type="match status" value="1"/>
</dbReference>
<evidence type="ECO:0000313" key="6">
    <source>
        <dbReference type="Proteomes" id="UP000585507"/>
    </source>
</evidence>
<keyword evidence="1 5" id="KW-0560">Oxidoreductase</keyword>
<evidence type="ECO:0000256" key="1">
    <source>
        <dbReference type="ARBA" id="ARBA00023002"/>
    </source>
</evidence>
<dbReference type="Gene3D" id="1.10.1040.10">
    <property type="entry name" value="N-(1-d-carboxylethyl)-l-norvaline Dehydrogenase, domain 2"/>
    <property type="match status" value="1"/>
</dbReference>
<accession>A0A7W8X5Q1</accession>
<dbReference type="InterPro" id="IPR013131">
    <property type="entry name" value="Mannitol_DH_N"/>
</dbReference>
<dbReference type="SUPFAM" id="SSF51735">
    <property type="entry name" value="NAD(P)-binding Rossmann-fold domains"/>
    <property type="match status" value="1"/>
</dbReference>
<keyword evidence="2" id="KW-0520">NAD</keyword>
<dbReference type="InterPro" id="IPR036291">
    <property type="entry name" value="NAD(P)-bd_dom_sf"/>
</dbReference>
<comment type="caution">
    <text evidence="5">The sequence shown here is derived from an EMBL/GenBank/DDBJ whole genome shotgun (WGS) entry which is preliminary data.</text>
</comment>
<dbReference type="Proteomes" id="UP000585507">
    <property type="component" value="Unassembled WGS sequence"/>
</dbReference>
<dbReference type="PROSITE" id="PS00974">
    <property type="entry name" value="MANNITOL_DHGENASE"/>
    <property type="match status" value="1"/>
</dbReference>
<evidence type="ECO:0000259" key="3">
    <source>
        <dbReference type="Pfam" id="PF01232"/>
    </source>
</evidence>
<evidence type="ECO:0000256" key="2">
    <source>
        <dbReference type="ARBA" id="ARBA00023027"/>
    </source>
</evidence>
<dbReference type="Gene3D" id="3.40.50.720">
    <property type="entry name" value="NAD(P)-binding Rossmann-like Domain"/>
    <property type="match status" value="1"/>
</dbReference>
<dbReference type="AlphaFoldDB" id="A0A7W8X5Q1"/>
<dbReference type="PRINTS" id="PR00084">
    <property type="entry name" value="MTLDHDRGNASE"/>
</dbReference>
<dbReference type="EC" id="1.1.1.67" evidence="5"/>
<sequence>MTTKLSLANLNAIKATAAVPAYDRSKLKAGIVHFGVGNFHRAHQAIYLDDLFNTGKDLDWAIVGAGVLPSDEAMRTKLEEQDFLTTVVEQDNNKSAARITAPMIDYLRPGNAAVTIAQLANPAIRIVSLTITEGGYFIDPASGKFNPGHSAIVADSRNPSDPKTVFGLIIAGLKARRDKGITPFTVMSCDNIPGNGEVTHAAVSGLARLSDPAFADWIDASVAFPNAMVDRITPATGPREIGIVADDYGIEDNWPVFCEEFKQWVLEDRFPAGRPALETVGVQFVPDVAPYEHMKIRILNGGHAAIAYPAALLDIHFVHEAMEDETVRAFLAKLEHDEIIPVIPPVPNTDLDAYFKQVETRLFNPKIGDTIPRLAQDGSNRQPKFILPTTADRLRRGEDVIGLSLVSALWCRYFAGTSESGKAIAFNDASADRLHAAALKAKDDPQAFLALSDIFGEVAQSSLFQRRFAQALRTLWDKGTRTTLQLYLDGKWRMTS</sequence>
<dbReference type="EMBL" id="JACHBK010000002">
    <property type="protein sequence ID" value="MBB5534410.1"/>
    <property type="molecule type" value="Genomic_DNA"/>
</dbReference>
<dbReference type="PANTHER" id="PTHR43362">
    <property type="entry name" value="MANNITOL DEHYDROGENASE DSF1-RELATED"/>
    <property type="match status" value="1"/>
</dbReference>
<evidence type="ECO:0000259" key="4">
    <source>
        <dbReference type="Pfam" id="PF08125"/>
    </source>
</evidence>
<protein>
    <submittedName>
        <fullName evidence="5">Mannitol 2-dehydrogenase</fullName>
        <ecNumber evidence="5">1.1.1.67</ecNumber>
    </submittedName>
</protein>
<keyword evidence="6" id="KW-1185">Reference proteome</keyword>
<dbReference type="InterPro" id="IPR013118">
    <property type="entry name" value="Mannitol_DH_C"/>
</dbReference>
<dbReference type="PANTHER" id="PTHR43362:SF1">
    <property type="entry name" value="MANNITOL DEHYDROGENASE 2-RELATED"/>
    <property type="match status" value="1"/>
</dbReference>
<dbReference type="RefSeq" id="WP_018326779.1">
    <property type="nucleotide sequence ID" value="NZ_JACHBK010000002.1"/>
</dbReference>
<dbReference type="InterPro" id="IPR000669">
    <property type="entry name" value="Mannitol_DH"/>
</dbReference>
<dbReference type="InterPro" id="IPR023027">
    <property type="entry name" value="Mannitol_DH_CS"/>
</dbReference>
<gene>
    <name evidence="5" type="ORF">GGD55_001081</name>
</gene>
<name>A0A7W8X5Q1_9HYPH</name>
<dbReference type="GO" id="GO:0050086">
    <property type="term" value="F:mannitol 2-dehydrogenase activity"/>
    <property type="evidence" value="ECO:0007669"/>
    <property type="project" value="UniProtKB-EC"/>
</dbReference>
<organism evidence="5 6">
    <name type="scientific">Rhizobium giardinii</name>
    <dbReference type="NCBI Taxonomy" id="56731"/>
    <lineage>
        <taxon>Bacteria</taxon>
        <taxon>Pseudomonadati</taxon>
        <taxon>Pseudomonadota</taxon>
        <taxon>Alphaproteobacteria</taxon>
        <taxon>Hyphomicrobiales</taxon>
        <taxon>Rhizobiaceae</taxon>
        <taxon>Rhizobium/Agrobacterium group</taxon>
        <taxon>Rhizobium</taxon>
    </lineage>
</organism>
<dbReference type="SUPFAM" id="SSF48179">
    <property type="entry name" value="6-phosphogluconate dehydrogenase C-terminal domain-like"/>
    <property type="match status" value="1"/>
</dbReference>
<feature type="domain" description="Mannitol dehydrogenase N-terminal" evidence="3">
    <location>
        <begin position="30"/>
        <end position="278"/>
    </location>
</feature>
<feature type="domain" description="Mannitol dehydrogenase C-terminal" evidence="4">
    <location>
        <begin position="287"/>
        <end position="476"/>
    </location>
</feature>
<dbReference type="Pfam" id="PF08125">
    <property type="entry name" value="Mannitol_dh_C"/>
    <property type="match status" value="1"/>
</dbReference>
<proteinExistence type="predicted"/>
<reference evidence="5 6" key="1">
    <citation type="submission" date="2020-08" db="EMBL/GenBank/DDBJ databases">
        <title>Genomic Encyclopedia of Type Strains, Phase IV (KMG-V): Genome sequencing to study the core and pangenomes of soil and plant-associated prokaryotes.</title>
        <authorList>
            <person name="Whitman W."/>
        </authorList>
    </citation>
    <scope>NUCLEOTIDE SEQUENCE [LARGE SCALE GENOMIC DNA]</scope>
    <source>
        <strain evidence="5 6">SEMIA 4084</strain>
    </source>
</reference>
<dbReference type="InterPro" id="IPR050988">
    <property type="entry name" value="Mannitol_DH/Oxidoreductase"/>
</dbReference>
<evidence type="ECO:0000313" key="5">
    <source>
        <dbReference type="EMBL" id="MBB5534410.1"/>
    </source>
</evidence>
<dbReference type="GO" id="GO:0019594">
    <property type="term" value="P:mannitol metabolic process"/>
    <property type="evidence" value="ECO:0007669"/>
    <property type="project" value="InterPro"/>
</dbReference>